<sequence>MSLESAIKKATSSELTEDDWGQLLDIVDLVKSNPDEYITESISVVKSRLNSGNANVILRTITLIDFLAENCGAMMKGEISKKSFVNDNLVKLVQDNHTHNNVKHFQRLEEKLSIHV</sequence>
<dbReference type="InterPro" id="IPR050670">
    <property type="entry name" value="STAM"/>
</dbReference>
<accession>A0A9W7DM58</accession>
<dbReference type="GO" id="GO:0033565">
    <property type="term" value="C:ESCRT-0 complex"/>
    <property type="evidence" value="ECO:0007669"/>
    <property type="project" value="TreeGrafter"/>
</dbReference>
<dbReference type="AlphaFoldDB" id="A0A9W7DM58"/>
<feature type="domain" description="VHS" evidence="1">
    <location>
        <begin position="10"/>
        <end position="103"/>
    </location>
</feature>
<dbReference type="CDD" id="cd16978">
    <property type="entry name" value="VHS_HSE1"/>
    <property type="match status" value="1"/>
</dbReference>
<dbReference type="PANTHER" id="PTHR45929">
    <property type="entry name" value="JAK PATHWAY SIGNAL TRANSDUCTION ADAPTOR MOLECULE"/>
    <property type="match status" value="1"/>
</dbReference>
<dbReference type="EMBL" id="BSXU01003773">
    <property type="protein sequence ID" value="GMG40388.1"/>
    <property type="molecule type" value="Genomic_DNA"/>
</dbReference>
<dbReference type="PROSITE" id="PS50179">
    <property type="entry name" value="VHS"/>
    <property type="match status" value="1"/>
</dbReference>
<dbReference type="InterPro" id="IPR002014">
    <property type="entry name" value="VHS_dom"/>
</dbReference>
<dbReference type="GO" id="GO:0043130">
    <property type="term" value="F:ubiquitin binding"/>
    <property type="evidence" value="ECO:0007669"/>
    <property type="project" value="InterPro"/>
</dbReference>
<reference evidence="2" key="1">
    <citation type="submission" date="2023-04" db="EMBL/GenBank/DDBJ databases">
        <title>Ambrosiozyma monospora NBRC 1965.</title>
        <authorList>
            <person name="Ichikawa N."/>
            <person name="Sato H."/>
            <person name="Tonouchi N."/>
        </authorList>
    </citation>
    <scope>NUCLEOTIDE SEQUENCE</scope>
    <source>
        <strain evidence="2">NBRC 1965</strain>
    </source>
</reference>
<dbReference type="SUPFAM" id="SSF48464">
    <property type="entry name" value="ENTH/VHS domain"/>
    <property type="match status" value="1"/>
</dbReference>
<name>A0A9W7DM58_AMBMO</name>
<keyword evidence="3" id="KW-1185">Reference proteome</keyword>
<dbReference type="Gene3D" id="1.25.40.90">
    <property type="match status" value="1"/>
</dbReference>
<dbReference type="Pfam" id="PF00790">
    <property type="entry name" value="VHS"/>
    <property type="match status" value="1"/>
</dbReference>
<dbReference type="PANTHER" id="PTHR45929:SF3">
    <property type="entry name" value="JAK PATHWAY SIGNAL TRANSDUCTION ADAPTOR MOLECULE"/>
    <property type="match status" value="1"/>
</dbReference>
<dbReference type="GO" id="GO:0043328">
    <property type="term" value="P:protein transport to vacuole involved in ubiquitin-dependent protein catabolic process via the multivesicular body sorting pathway"/>
    <property type="evidence" value="ECO:0007669"/>
    <property type="project" value="TreeGrafter"/>
</dbReference>
<organism evidence="2 3">
    <name type="scientific">Ambrosiozyma monospora</name>
    <name type="common">Yeast</name>
    <name type="synonym">Endomycopsis monosporus</name>
    <dbReference type="NCBI Taxonomy" id="43982"/>
    <lineage>
        <taxon>Eukaryota</taxon>
        <taxon>Fungi</taxon>
        <taxon>Dikarya</taxon>
        <taxon>Ascomycota</taxon>
        <taxon>Saccharomycotina</taxon>
        <taxon>Pichiomycetes</taxon>
        <taxon>Pichiales</taxon>
        <taxon>Pichiaceae</taxon>
        <taxon>Ambrosiozyma</taxon>
    </lineage>
</organism>
<gene>
    <name evidence="2" type="ORF">Amon01_000615400</name>
</gene>
<dbReference type="GO" id="GO:0035091">
    <property type="term" value="F:phosphatidylinositol binding"/>
    <property type="evidence" value="ECO:0007669"/>
    <property type="project" value="InterPro"/>
</dbReference>
<evidence type="ECO:0000313" key="3">
    <source>
        <dbReference type="Proteomes" id="UP001165063"/>
    </source>
</evidence>
<comment type="caution">
    <text evidence="2">The sequence shown here is derived from an EMBL/GenBank/DDBJ whole genome shotgun (WGS) entry which is preliminary data.</text>
</comment>
<dbReference type="InterPro" id="IPR008942">
    <property type="entry name" value="ENTH_VHS"/>
</dbReference>
<evidence type="ECO:0000259" key="1">
    <source>
        <dbReference type="PROSITE" id="PS50179"/>
    </source>
</evidence>
<protein>
    <submittedName>
        <fullName evidence="2">Unnamed protein product</fullName>
    </submittedName>
</protein>
<evidence type="ECO:0000313" key="2">
    <source>
        <dbReference type="EMBL" id="GMG40388.1"/>
    </source>
</evidence>
<dbReference type="SMART" id="SM00288">
    <property type="entry name" value="VHS"/>
    <property type="match status" value="1"/>
</dbReference>
<dbReference type="OrthoDB" id="10255964at2759"/>
<proteinExistence type="predicted"/>
<dbReference type="Proteomes" id="UP001165063">
    <property type="component" value="Unassembled WGS sequence"/>
</dbReference>